<dbReference type="OrthoDB" id="4629613at2"/>
<feature type="compositionally biased region" description="Polar residues" evidence="2">
    <location>
        <begin position="1334"/>
        <end position="1344"/>
    </location>
</feature>
<evidence type="ECO:0000256" key="2">
    <source>
        <dbReference type="SAM" id="MobiDB-lite"/>
    </source>
</evidence>
<sequence>MPGVYYVTVLPETSKLEEGIRQAGARAERGMKVRPEFDTSRAQPAGQQAGREVQVGLDSQARSGGGLRGFFRSDGARSAGQQAGSEINSGLQSANIGTGLHTQLRTNLGDGESVGRSLGTRIASGLRSATTIGAAAAVGGIGYALTKGFGRLTEIDTAQFKLKALGHDAASVQGIMDNATTAVKGTAFALNEAATTSAAAVAAGIKPGQDLTKYLGTTADAAAVAGTSLAEMGSIFNKVQTSNKAYTGDLQMLSDRGVPIFQWIAKEAGVSADEVAKMASKGRVSAEMFRTAIEKNIGGAAKGMGGSFRGALANLNASISRFGAGLAGPLVEGLRPLLSAGTNVFDGITKAMGPGMKSMTANVKGWSEDLSNKINAWATNGGVERAAARISQVWTTTVNGLRTAATWVKQLWEDLRGNGGGGDQAGTALKSVGDAAKNLGGAARDAGPAIQTIGSALVSIGPEMLSSVLVPALKLFGGALKFGADNASWIGPLAAGFFVLRGAVSAAVPFMQAYTATMNVIRTPVIIAQALAQRQLAGAMTQHTAALIANTQAQGINTGAQNTGAAATLRSLAAALGHAIATRAQAAATRAAAIAQRLFNLSLLANPITWIVAAVIGLGVAIWAFFTKTETGRKLWDKIWNGIKAITNSVVGWFRNTALPWLQGFFAKVGEVAMWLWHNVITPVWEGIKLAIRIAIEVIKGYIEGWMTAFRVIETVLTWVWKTIVVPIFEGIKAFIKAAVDRVKEDWNTLVSTAEAVWTGVRDKFTSLVNFVKELPGKIATAAKGMWDGISGAFKSMVNGLIDMWNGLANKLSFTVPDIVGMPSRGEKVSPIPTIAKLATGGIIRGPGTGTSDDILASVRGGGNVAVSNGESINTELSTRENWWLFSQLNAGKSLGEALQGFIPAFAGGGVVTDSEVARMGGGTVNLSLLRAVRAQFPKIGLNSAKTDHDADGGYHPKGKAIDLAPDDQVAGWLFSNRKALGLGQIIYGGAGGRYTYYNINGTEAEGQKAIDIFGSSVVFGQHSDHIHVMANSEIGAAVATNGDGSGSYDSSGTPGGSGSSTTYSNAGGASSITSAAAAKSAGIVPVWVENWPSSIGSGASTTSSTTDSGTTINVTDNSSSDSTTGSGSTVGAATSTTGATTTATTGKSLKQGATVQEMINEVVRVGKAKGMSAADIESAAATLLAESGGKNYANSKVAGSTDRPHDAVGTNGKSLGVMQQQSGMGWGTDEQLMDPTYAIGKYYERLGSVAGRDKMTAAQRAQAVQKSAHADGSNYAAKLAEAKKLIGSAGTTTTTGTSSAATTIGASTSTSTGNRRAATSKELDAASKKTSTKSEAVTQAQQSVDDHAYRVTQAQKRLAEVQAKTKQTNSKGKALADADDVAKAERALMVANRELTDAKKRLTKATGSAEDATKAEADLKTKGVETKSKTGKSKDSSSSSNGLNGADFGKTFVSGVLETIGLDGSVFSNPFEWPTVKSIMAGINWLGGLTSGKGKDSKDGSTSTQSAGGFTNGVADQLGLGGFLKNVMPGSQVGAATSKTGAGQNTTTNSVNPATNTAGGGTSVADKLASTMTSVLPTAQPAPAAAPVDNRITVNAPGQSAEQIYTKLRTEQTARTRSTVVRG</sequence>
<feature type="region of interest" description="Disordered" evidence="2">
    <location>
        <begin position="1045"/>
        <end position="1065"/>
    </location>
</feature>
<keyword evidence="3" id="KW-0812">Transmembrane</keyword>
<feature type="compositionally biased region" description="Polar residues" evidence="2">
    <location>
        <begin position="1536"/>
        <end position="1558"/>
    </location>
</feature>
<dbReference type="RefSeq" id="WP_146559995.1">
    <property type="nucleotide sequence ID" value="NZ_VIGW01000002.1"/>
</dbReference>
<feature type="compositionally biased region" description="Basic and acidic residues" evidence="2">
    <location>
        <begin position="1412"/>
        <end position="1436"/>
    </location>
</feature>
<protein>
    <submittedName>
        <fullName evidence="5">Tape measure protein</fullName>
    </submittedName>
</protein>
<feature type="region of interest" description="Disordered" evidence="2">
    <location>
        <begin position="1402"/>
        <end position="1445"/>
    </location>
</feature>
<gene>
    <name evidence="5" type="ORF">FK529_05465</name>
</gene>
<proteinExistence type="predicted"/>
<feature type="coiled-coil region" evidence="1">
    <location>
        <begin position="1352"/>
        <end position="1402"/>
    </location>
</feature>
<feature type="region of interest" description="Disordered" evidence="2">
    <location>
        <begin position="1096"/>
        <end position="1150"/>
    </location>
</feature>
<dbReference type="Proteomes" id="UP000317291">
    <property type="component" value="Unassembled WGS sequence"/>
</dbReference>
<keyword evidence="6" id="KW-1185">Reference proteome</keyword>
<dbReference type="NCBIfam" id="TIGR02675">
    <property type="entry name" value="tape_meas_nterm"/>
    <property type="match status" value="1"/>
</dbReference>
<evidence type="ECO:0000256" key="1">
    <source>
        <dbReference type="SAM" id="Coils"/>
    </source>
</evidence>
<dbReference type="InterPro" id="IPR013491">
    <property type="entry name" value="Tape_meas_N"/>
</dbReference>
<evidence type="ECO:0000259" key="4">
    <source>
        <dbReference type="Pfam" id="PF20155"/>
    </source>
</evidence>
<dbReference type="Pfam" id="PF20155">
    <property type="entry name" value="TMP_3"/>
    <property type="match status" value="1"/>
</dbReference>
<keyword evidence="1" id="KW-0175">Coiled coil</keyword>
<reference evidence="5 6" key="1">
    <citation type="submission" date="2019-06" db="EMBL/GenBank/DDBJ databases">
        <title>Tsukamurella conjunctivitidis sp. nov., Tsukamurella assacharolytica sp. nov. and Tsukamurella sputae sp. nov. isolated from patients with conjunctivitis, bacteraemia (lymphoma) and respiratory infection (sputum) in Hong Kong.</title>
        <authorList>
            <person name="Teng J.L.L."/>
            <person name="Lee H.H."/>
            <person name="Fong J.Y.H."/>
            <person name="Fok K.M.N."/>
            <person name="Lau S.K.P."/>
            <person name="Woo P.C.Y."/>
        </authorList>
    </citation>
    <scope>NUCLEOTIDE SEQUENCE [LARGE SCALE GENOMIC DNA]</scope>
    <source>
        <strain evidence="5 6">HKU71</strain>
    </source>
</reference>
<keyword evidence="3" id="KW-0472">Membrane</keyword>
<feature type="region of interest" description="Disordered" evidence="2">
    <location>
        <begin position="1536"/>
        <end position="1561"/>
    </location>
</feature>
<organism evidence="5 6">
    <name type="scientific">Tsukamurella asaccharolytica</name>
    <dbReference type="NCBI Taxonomy" id="2592067"/>
    <lineage>
        <taxon>Bacteria</taxon>
        <taxon>Bacillati</taxon>
        <taxon>Actinomycetota</taxon>
        <taxon>Actinomycetes</taxon>
        <taxon>Mycobacteriales</taxon>
        <taxon>Tsukamurellaceae</taxon>
        <taxon>Tsukamurella</taxon>
    </lineage>
</organism>
<evidence type="ECO:0000313" key="6">
    <source>
        <dbReference type="Proteomes" id="UP000317291"/>
    </source>
</evidence>
<dbReference type="EMBL" id="VIGW01000002">
    <property type="protein sequence ID" value="TWS20776.1"/>
    <property type="molecule type" value="Genomic_DNA"/>
</dbReference>
<evidence type="ECO:0000256" key="3">
    <source>
        <dbReference type="SAM" id="Phobius"/>
    </source>
</evidence>
<comment type="caution">
    <text evidence="5">The sequence shown here is derived from an EMBL/GenBank/DDBJ whole genome shotgun (WGS) entry which is preliminary data.</text>
</comment>
<feature type="transmembrane region" description="Helical" evidence="3">
    <location>
        <begin position="608"/>
        <end position="626"/>
    </location>
</feature>
<feature type="compositionally biased region" description="Low complexity" evidence="2">
    <location>
        <begin position="1290"/>
        <end position="1314"/>
    </location>
</feature>
<accession>A0A5C5RD43</accession>
<keyword evidence="3" id="KW-1133">Transmembrane helix</keyword>
<feature type="region of interest" description="Disordered" evidence="2">
    <location>
        <begin position="1290"/>
        <end position="1345"/>
    </location>
</feature>
<feature type="domain" description="Tape measure protein N-terminal" evidence="4">
    <location>
        <begin position="152"/>
        <end position="322"/>
    </location>
</feature>
<feature type="compositionally biased region" description="Low complexity" evidence="2">
    <location>
        <begin position="1096"/>
        <end position="1147"/>
    </location>
</feature>
<evidence type="ECO:0000313" key="5">
    <source>
        <dbReference type="EMBL" id="TWS20776.1"/>
    </source>
</evidence>
<name>A0A5C5RD43_9ACTN</name>
<feature type="region of interest" description="Disordered" evidence="2">
    <location>
        <begin position="1493"/>
        <end position="1512"/>
    </location>
</feature>
<feature type="compositionally biased region" description="Polar residues" evidence="2">
    <location>
        <begin position="1501"/>
        <end position="1510"/>
    </location>
</feature>